<comment type="subcellular location">
    <subcellularLocation>
        <location evidence="1">Endomembrane system</location>
    </subcellularLocation>
</comment>
<name>A0A7D8YWH0_9HELO</name>
<evidence type="ECO:0000256" key="2">
    <source>
        <dbReference type="ARBA" id="ARBA00006613"/>
    </source>
</evidence>
<dbReference type="InterPro" id="IPR002553">
    <property type="entry name" value="Clathrin/coatomer_adapt-like_N"/>
</dbReference>
<dbReference type="InterPro" id="IPR016024">
    <property type="entry name" value="ARM-type_fold"/>
</dbReference>
<dbReference type="InterPro" id="IPR026739">
    <property type="entry name" value="AP_beta"/>
</dbReference>
<dbReference type="InterPro" id="IPR011989">
    <property type="entry name" value="ARM-like"/>
</dbReference>
<proteinExistence type="inferred from homology"/>
<dbReference type="Pfam" id="PF01602">
    <property type="entry name" value="Adaptin_N"/>
    <property type="match status" value="1"/>
</dbReference>
<evidence type="ECO:0000313" key="9">
    <source>
        <dbReference type="Proteomes" id="UP000481288"/>
    </source>
</evidence>
<keyword evidence="9" id="KW-1185">Reference proteome</keyword>
<evidence type="ECO:0000256" key="5">
    <source>
        <dbReference type="ARBA" id="ARBA00023136"/>
    </source>
</evidence>
<gene>
    <name evidence="8" type="primary">AP3B2</name>
    <name evidence="8" type="ORF">LCER1_G002172</name>
</gene>
<feature type="domain" description="Clathrin/coatomer adaptor adaptin-like N-terminal" evidence="7">
    <location>
        <begin position="59"/>
        <end position="603"/>
    </location>
</feature>
<evidence type="ECO:0000259" key="7">
    <source>
        <dbReference type="Pfam" id="PF01602"/>
    </source>
</evidence>
<feature type="region of interest" description="Disordered" evidence="6">
    <location>
        <begin position="526"/>
        <end position="567"/>
    </location>
</feature>
<feature type="compositionally biased region" description="Polar residues" evidence="6">
    <location>
        <begin position="699"/>
        <end position="710"/>
    </location>
</feature>
<keyword evidence="4" id="KW-0653">Protein transport</keyword>
<sequence length="776" mass="85748">MRLCTFMNTHGVTRELTLDAAQSARSSRSSLKTMSTAQIKKLLDSRNDREVLEGLRRVISIKKLVYIYLLSHAEAEPDLALLSINTIQKSLSDSSPQVRALALKTMSGIRVPVISQIVSLAIKKGLGDMSPYVRKAAALAVPKCYRLDPGTLPQLLEYLATLLGDKLYFVAGAAVVAFLEICPERLDLVHKHYRGLVKKLVDMDEWSQLATLRLMTVYSRKCFPRRTRRVKNSKSNGTEGFYGDDEGQVEEETGEVVEVLDPDLELLLKSIKPLLQSRNSAVVVAVARCYVNLGTQEYVDSSIGPLIALLRGPQDIQHIALYNIVSVCLTRPEAFVKYASHFLVRATDPSQVWELKLELLTLIFPHCDAYLKSIILNELEHFSGGSDKELVREAVRAIGRCAQSDSRTSARCLRLLLKQITSLDGNLAAESLTVIRHLIQQDPASHTNTVIRLAKNLDTATNPRARASIIWLVGEFSGIDGENNIAPDVLRILAKGFADEAEPAKLQIVLLAAKVYLHHINRSDIQPEVHKPTPQSPVYDDLPSMGNEGFRDLDGPSKPTYQTPEPEPEHPIVILWKYILLLARYDTSYDLRDRTRLYKALLAVPSSTQLASLMLLAPKPVPHTPSPSESRTGFTLGSASLVVGEEGGVHGLQGYEALPDWVKPGNEPNPSLRDADVGTVDYDKTRIVPAGERLDSAVRDTSTASPSKTNGFGAAGLGKEKKLEDWLAESEAEEEESGEESSEEDAEESEEEESSEEVSEAEEESDDDNERDRLVK</sequence>
<dbReference type="GO" id="GO:0030117">
    <property type="term" value="C:membrane coat"/>
    <property type="evidence" value="ECO:0007669"/>
    <property type="project" value="InterPro"/>
</dbReference>
<feature type="compositionally biased region" description="Basic and acidic residues" evidence="6">
    <location>
        <begin position="686"/>
        <end position="698"/>
    </location>
</feature>
<dbReference type="EMBL" id="QGMG01000154">
    <property type="protein sequence ID" value="TVY56512.1"/>
    <property type="molecule type" value="Genomic_DNA"/>
</dbReference>
<dbReference type="GO" id="GO:0006886">
    <property type="term" value="P:intracellular protein transport"/>
    <property type="evidence" value="ECO:0007669"/>
    <property type="project" value="InterPro"/>
</dbReference>
<keyword evidence="3" id="KW-0813">Transport</keyword>
<reference evidence="8 9" key="1">
    <citation type="submission" date="2018-05" db="EMBL/GenBank/DDBJ databases">
        <title>Whole genome sequencing for identification of molecular markers to develop diagnostic detection tools for the regulated plant pathogen Lachnellula willkommii.</title>
        <authorList>
            <person name="Giroux E."/>
            <person name="Bilodeau G."/>
        </authorList>
    </citation>
    <scope>NUCLEOTIDE SEQUENCE [LARGE SCALE GENOMIC DNA]</scope>
    <source>
        <strain evidence="8 9">CBS 625.97</strain>
    </source>
</reference>
<feature type="region of interest" description="Disordered" evidence="6">
    <location>
        <begin position="229"/>
        <end position="250"/>
    </location>
</feature>
<keyword evidence="5" id="KW-0472">Membrane</keyword>
<dbReference type="Gene3D" id="1.25.10.10">
    <property type="entry name" value="Leucine-rich Repeat Variant"/>
    <property type="match status" value="1"/>
</dbReference>
<comment type="caution">
    <text evidence="8">The sequence shown here is derived from an EMBL/GenBank/DDBJ whole genome shotgun (WGS) entry which is preliminary data.</text>
</comment>
<dbReference type="PANTHER" id="PTHR11134">
    <property type="entry name" value="ADAPTOR COMPLEX SUBUNIT BETA FAMILY MEMBER"/>
    <property type="match status" value="1"/>
</dbReference>
<organism evidence="8 9">
    <name type="scientific">Lachnellula cervina</name>
    <dbReference type="NCBI Taxonomy" id="1316786"/>
    <lineage>
        <taxon>Eukaryota</taxon>
        <taxon>Fungi</taxon>
        <taxon>Dikarya</taxon>
        <taxon>Ascomycota</taxon>
        <taxon>Pezizomycotina</taxon>
        <taxon>Leotiomycetes</taxon>
        <taxon>Helotiales</taxon>
        <taxon>Lachnaceae</taxon>
        <taxon>Lachnellula</taxon>
    </lineage>
</organism>
<comment type="similarity">
    <text evidence="2">Belongs to the adaptor complexes large subunit family.</text>
</comment>
<evidence type="ECO:0000256" key="1">
    <source>
        <dbReference type="ARBA" id="ARBA00004308"/>
    </source>
</evidence>
<evidence type="ECO:0000256" key="6">
    <source>
        <dbReference type="SAM" id="MobiDB-lite"/>
    </source>
</evidence>
<dbReference type="Proteomes" id="UP000481288">
    <property type="component" value="Unassembled WGS sequence"/>
</dbReference>
<dbReference type="GO" id="GO:0012505">
    <property type="term" value="C:endomembrane system"/>
    <property type="evidence" value="ECO:0007669"/>
    <property type="project" value="UniProtKB-SubCell"/>
</dbReference>
<accession>A0A7D8YWH0</accession>
<dbReference type="GO" id="GO:0016192">
    <property type="term" value="P:vesicle-mediated transport"/>
    <property type="evidence" value="ECO:0007669"/>
    <property type="project" value="InterPro"/>
</dbReference>
<dbReference type="AlphaFoldDB" id="A0A7D8YWH0"/>
<feature type="region of interest" description="Disordered" evidence="6">
    <location>
        <begin position="686"/>
        <end position="776"/>
    </location>
</feature>
<dbReference type="SUPFAM" id="SSF48371">
    <property type="entry name" value="ARM repeat"/>
    <property type="match status" value="1"/>
</dbReference>
<evidence type="ECO:0000256" key="3">
    <source>
        <dbReference type="ARBA" id="ARBA00022448"/>
    </source>
</evidence>
<evidence type="ECO:0000313" key="8">
    <source>
        <dbReference type="EMBL" id="TVY56512.1"/>
    </source>
</evidence>
<dbReference type="OrthoDB" id="10254310at2759"/>
<evidence type="ECO:0000256" key="4">
    <source>
        <dbReference type="ARBA" id="ARBA00022927"/>
    </source>
</evidence>
<protein>
    <submittedName>
        <fullName evidence="8">AP-3 complex subunit beta-2</fullName>
    </submittedName>
</protein>
<feature type="compositionally biased region" description="Acidic residues" evidence="6">
    <location>
        <begin position="726"/>
        <end position="769"/>
    </location>
</feature>